<keyword evidence="2" id="KW-1003">Cell membrane</keyword>
<dbReference type="InterPro" id="IPR036259">
    <property type="entry name" value="MFS_trans_sf"/>
</dbReference>
<feature type="transmembrane region" description="Helical" evidence="6">
    <location>
        <begin position="241"/>
        <end position="261"/>
    </location>
</feature>
<dbReference type="GO" id="GO:0005886">
    <property type="term" value="C:plasma membrane"/>
    <property type="evidence" value="ECO:0007669"/>
    <property type="project" value="UniProtKB-SubCell"/>
</dbReference>
<evidence type="ECO:0000256" key="5">
    <source>
        <dbReference type="ARBA" id="ARBA00023136"/>
    </source>
</evidence>
<dbReference type="InterPro" id="IPR024923">
    <property type="entry name" value="PG_synth_SpoVB"/>
</dbReference>
<keyword evidence="5 6" id="KW-0472">Membrane</keyword>
<dbReference type="AlphaFoldDB" id="A0A1I5WK72"/>
<sequence>MKSSIKENNSKKNLLKQAGILAIAGIISRIIGLLYGSPLAAIIGDEGNGYYGAAYAVYTIVLLVSSYSIPSAMSKIISGKLAVKEYKNAHKIFKCAIIYVLIVGGVGSLVLFFAADILVAGRSATVLRFFAPTIFLFGFLGVLRGYFQAHRTMVPTSVSQLLEQIFNAIVSVGGAIVLTNIAGTDDPSKRAVYGAIGSALGTGAGVLIALLFMLFVYNVNRPDIKKRVQKDTHDEMGNSEIYKMIFLIVTPFILSTCIYNLSTFLNSTLFSRILMHVKNMDESEVAYMYGIFNRKAMVITNLPIALASAAASAMIPEVSTTFAKGDTDGAGNTVSKVTRIILMISIPCAVGLFVLAKPVMMILFPQRASLDEASMLLRFLAITVVFYSLSTVTNAVLQGIGRVNVPVFNALFALIIQTVVLSVLLIYTDLGDFALCIVTILYSLMMCVLNNVFMHRYLPVYYDLKKTYLYPSVSALVMGASAFCVYELFEFLFSFIILSKYFANLFATFFAAFIASFVYFAVLIKAGGATEDDIKRFPKGASIAGILKKIKLL</sequence>
<dbReference type="Pfam" id="PF01943">
    <property type="entry name" value="Polysacc_synt"/>
    <property type="match status" value="1"/>
</dbReference>
<evidence type="ECO:0000256" key="3">
    <source>
        <dbReference type="ARBA" id="ARBA00022692"/>
    </source>
</evidence>
<evidence type="ECO:0000313" key="7">
    <source>
        <dbReference type="EMBL" id="SFQ19968.1"/>
    </source>
</evidence>
<dbReference type="SUPFAM" id="SSF103473">
    <property type="entry name" value="MFS general substrate transporter"/>
    <property type="match status" value="1"/>
</dbReference>
<keyword evidence="8" id="KW-1185">Reference proteome</keyword>
<feature type="transmembrane region" description="Helical" evidence="6">
    <location>
        <begin position="91"/>
        <end position="114"/>
    </location>
</feature>
<feature type="transmembrane region" description="Helical" evidence="6">
    <location>
        <begin position="20"/>
        <end position="43"/>
    </location>
</feature>
<feature type="transmembrane region" description="Helical" evidence="6">
    <location>
        <begin position="407"/>
        <end position="426"/>
    </location>
</feature>
<evidence type="ECO:0000256" key="6">
    <source>
        <dbReference type="SAM" id="Phobius"/>
    </source>
</evidence>
<dbReference type="PANTHER" id="PTHR30250:SF21">
    <property type="entry name" value="LIPID II FLIPPASE MURJ"/>
    <property type="match status" value="1"/>
</dbReference>
<proteinExistence type="predicted"/>
<comment type="subcellular location">
    <subcellularLocation>
        <location evidence="1">Cell membrane</location>
        <topology evidence="1">Multi-pass membrane protein</topology>
    </subcellularLocation>
</comment>
<feature type="transmembrane region" description="Helical" evidence="6">
    <location>
        <begin position="340"/>
        <end position="364"/>
    </location>
</feature>
<evidence type="ECO:0000256" key="2">
    <source>
        <dbReference type="ARBA" id="ARBA00022475"/>
    </source>
</evidence>
<dbReference type="PANTHER" id="PTHR30250">
    <property type="entry name" value="PST FAMILY PREDICTED COLANIC ACID TRANSPORTER"/>
    <property type="match status" value="1"/>
</dbReference>
<protein>
    <submittedName>
        <fullName evidence="7">Stage V sporulation protein B</fullName>
    </submittedName>
</protein>
<dbReference type="EMBL" id="FOXO01000023">
    <property type="protein sequence ID" value="SFQ19968.1"/>
    <property type="molecule type" value="Genomic_DNA"/>
</dbReference>
<dbReference type="PIRSF" id="PIRSF038958">
    <property type="entry name" value="PG_synth_SpoVB"/>
    <property type="match status" value="1"/>
</dbReference>
<accession>A0A1I5WK72</accession>
<keyword evidence="4 6" id="KW-1133">Transmembrane helix</keyword>
<keyword evidence="3 6" id="KW-0812">Transmembrane</keyword>
<evidence type="ECO:0000313" key="8">
    <source>
        <dbReference type="Proteomes" id="UP000182624"/>
    </source>
</evidence>
<feature type="transmembrane region" description="Helical" evidence="6">
    <location>
        <begin position="126"/>
        <end position="143"/>
    </location>
</feature>
<dbReference type="InterPro" id="IPR002797">
    <property type="entry name" value="Polysacc_synth"/>
</dbReference>
<feature type="transmembrane region" description="Helical" evidence="6">
    <location>
        <begin position="49"/>
        <end position="70"/>
    </location>
</feature>
<dbReference type="RefSeq" id="WP_074890073.1">
    <property type="nucleotide sequence ID" value="NZ_FOXO01000023.1"/>
</dbReference>
<feature type="transmembrane region" description="Helical" evidence="6">
    <location>
        <begin position="433"/>
        <end position="453"/>
    </location>
</feature>
<reference evidence="8" key="1">
    <citation type="submission" date="2016-10" db="EMBL/GenBank/DDBJ databases">
        <authorList>
            <person name="Varghese N."/>
            <person name="Submissions S."/>
        </authorList>
    </citation>
    <scope>NUCLEOTIDE SEQUENCE [LARGE SCALE GENOMIC DNA]</scope>
    <source>
        <strain evidence="8">P18</strain>
    </source>
</reference>
<gene>
    <name evidence="7" type="ORF">SAMN04487928_12321</name>
</gene>
<feature type="transmembrane region" description="Helical" evidence="6">
    <location>
        <begin position="468"/>
        <end position="489"/>
    </location>
</feature>
<organism evidence="7 8">
    <name type="scientific">Butyrivibrio proteoclasticus</name>
    <dbReference type="NCBI Taxonomy" id="43305"/>
    <lineage>
        <taxon>Bacteria</taxon>
        <taxon>Bacillati</taxon>
        <taxon>Bacillota</taxon>
        <taxon>Clostridia</taxon>
        <taxon>Lachnospirales</taxon>
        <taxon>Lachnospiraceae</taxon>
        <taxon>Butyrivibrio</taxon>
    </lineage>
</organism>
<evidence type="ECO:0000256" key="4">
    <source>
        <dbReference type="ARBA" id="ARBA00022989"/>
    </source>
</evidence>
<feature type="transmembrane region" description="Helical" evidence="6">
    <location>
        <begin position="195"/>
        <end position="220"/>
    </location>
</feature>
<feature type="transmembrane region" description="Helical" evidence="6">
    <location>
        <begin position="376"/>
        <end position="401"/>
    </location>
</feature>
<name>A0A1I5WK72_9FIRM</name>
<dbReference type="Proteomes" id="UP000182624">
    <property type="component" value="Unassembled WGS sequence"/>
</dbReference>
<dbReference type="CDD" id="cd13124">
    <property type="entry name" value="MATE_SpoVB_like"/>
    <property type="match status" value="1"/>
</dbReference>
<dbReference type="InterPro" id="IPR050833">
    <property type="entry name" value="Poly_Biosynth_Transport"/>
</dbReference>
<dbReference type="OrthoDB" id="9775950at2"/>
<feature type="transmembrane region" description="Helical" evidence="6">
    <location>
        <begin position="164"/>
        <end position="183"/>
    </location>
</feature>
<feature type="transmembrane region" description="Helical" evidence="6">
    <location>
        <begin position="501"/>
        <end position="522"/>
    </location>
</feature>
<evidence type="ECO:0000256" key="1">
    <source>
        <dbReference type="ARBA" id="ARBA00004651"/>
    </source>
</evidence>